<proteinExistence type="predicted"/>
<reference evidence="2" key="1">
    <citation type="journal article" date="2023" name="G3 (Bethesda)">
        <title>Genome assembly and association tests identify interacting loci associated with vigor, precocity, and sex in interspecific pistachio rootstocks.</title>
        <authorList>
            <person name="Palmer W."/>
            <person name="Jacygrad E."/>
            <person name="Sagayaradj S."/>
            <person name="Cavanaugh K."/>
            <person name="Han R."/>
            <person name="Bertier L."/>
            <person name="Beede B."/>
            <person name="Kafkas S."/>
            <person name="Golino D."/>
            <person name="Preece J."/>
            <person name="Michelmore R."/>
        </authorList>
    </citation>
    <scope>NUCLEOTIDE SEQUENCE [LARGE SCALE GENOMIC DNA]</scope>
</reference>
<accession>A0ACC1AMX1</accession>
<comment type="caution">
    <text evidence="1">The sequence shown here is derived from an EMBL/GenBank/DDBJ whole genome shotgun (WGS) entry which is preliminary data.</text>
</comment>
<organism evidence="1 2">
    <name type="scientific">Pistacia atlantica</name>
    <dbReference type="NCBI Taxonomy" id="434234"/>
    <lineage>
        <taxon>Eukaryota</taxon>
        <taxon>Viridiplantae</taxon>
        <taxon>Streptophyta</taxon>
        <taxon>Embryophyta</taxon>
        <taxon>Tracheophyta</taxon>
        <taxon>Spermatophyta</taxon>
        <taxon>Magnoliopsida</taxon>
        <taxon>eudicotyledons</taxon>
        <taxon>Gunneridae</taxon>
        <taxon>Pentapetalae</taxon>
        <taxon>rosids</taxon>
        <taxon>malvids</taxon>
        <taxon>Sapindales</taxon>
        <taxon>Anacardiaceae</taxon>
        <taxon>Pistacia</taxon>
    </lineage>
</organism>
<gene>
    <name evidence="1" type="ORF">Patl1_32262</name>
</gene>
<keyword evidence="2" id="KW-1185">Reference proteome</keyword>
<dbReference type="EMBL" id="CM047905">
    <property type="protein sequence ID" value="KAJ0087993.1"/>
    <property type="molecule type" value="Genomic_DNA"/>
</dbReference>
<name>A0ACC1AMX1_9ROSI</name>
<evidence type="ECO:0000313" key="1">
    <source>
        <dbReference type="EMBL" id="KAJ0087993.1"/>
    </source>
</evidence>
<sequence length="403" mass="45255">MGSEENQLHFVLFPFMAQGHMIPMIDIARLLAQRGVIITIITTPVNAARNRKTFSRITESGLQLRIIELPFPCAEGGLPEGCENLDMIDSLGSALNFFNTAQILQEPAEKLFQELKPQPDCIISDMCLPFSAHIATNFNIPRIIFHGFCCFCLLCLHNFFLYSGLESMTPESEYFVVPRLPDKVEFTIPQLFDSLNLNSFTEKVAAAEPVTYGVIINTFEELEPAYVKEFRKEKDGKVWCVGPVSLYNKDYLDKVQRGNKAAIDDNQCLKWLDSKDPGSVIYVCLGSLCNVIPEQLIELGLGLEASNRPFIWVIGVSVGVKYPVKWGEEEQIGVLVKKEDIKNAVERLMDEGDEGEERRERAKELGKMAKLAVQEGGSSQLNTTLLLDDIKKQVRSRNQPADI</sequence>
<dbReference type="Proteomes" id="UP001164250">
    <property type="component" value="Chromosome 9"/>
</dbReference>
<protein>
    <submittedName>
        <fullName evidence="1">Uncharacterized protein</fullName>
    </submittedName>
</protein>
<evidence type="ECO:0000313" key="2">
    <source>
        <dbReference type="Proteomes" id="UP001164250"/>
    </source>
</evidence>